<evidence type="ECO:0000256" key="1">
    <source>
        <dbReference type="SAM" id="MobiDB-lite"/>
    </source>
</evidence>
<keyword evidence="2" id="KW-0812">Transmembrane</keyword>
<dbReference type="CDD" id="cd16021">
    <property type="entry name" value="ALP_like"/>
    <property type="match status" value="1"/>
</dbReference>
<dbReference type="InterPro" id="IPR004245">
    <property type="entry name" value="DUF229"/>
</dbReference>
<dbReference type="Proteomes" id="UP000000673">
    <property type="component" value="Unassembled WGS sequence"/>
</dbReference>
<dbReference type="VEuPathDB" id="VectorBase:ADAR2_009114"/>
<dbReference type="OMA" id="ISSHWCA"/>
<dbReference type="eggNOG" id="ENOG502QRYZ">
    <property type="taxonomic scope" value="Eukaryota"/>
</dbReference>
<dbReference type="InterPro" id="IPR017850">
    <property type="entry name" value="Alkaline_phosphatase_core_sf"/>
</dbReference>
<evidence type="ECO:0000256" key="2">
    <source>
        <dbReference type="SAM" id="Phobius"/>
    </source>
</evidence>
<keyword evidence="2" id="KW-0472">Membrane</keyword>
<dbReference type="VEuPathDB" id="VectorBase:ADAC004738"/>
<dbReference type="HOGENOM" id="CLU_018076_2_0_1"/>
<accession>W5JL99</accession>
<feature type="region of interest" description="Disordered" evidence="1">
    <location>
        <begin position="19"/>
        <end position="40"/>
    </location>
</feature>
<dbReference type="Gene3D" id="3.40.720.10">
    <property type="entry name" value="Alkaline Phosphatase, subunit A"/>
    <property type="match status" value="1"/>
</dbReference>
<dbReference type="FunCoup" id="W5JL99">
    <property type="interactions" value="5"/>
</dbReference>
<dbReference type="STRING" id="43151.W5JL99"/>
<dbReference type="EMBL" id="ADMH02001237">
    <property type="protein sequence ID" value="ETN63544.1"/>
    <property type="molecule type" value="Genomic_DNA"/>
</dbReference>
<reference evidence="3" key="2">
    <citation type="submission" date="2010-05" db="EMBL/GenBank/DDBJ databases">
        <authorList>
            <person name="Almeida L.G."/>
            <person name="Nicolas M.F."/>
            <person name="Souza R.C."/>
            <person name="Vasconcelos A.T.R."/>
        </authorList>
    </citation>
    <scope>NUCLEOTIDE SEQUENCE</scope>
</reference>
<evidence type="ECO:0000313" key="4">
    <source>
        <dbReference type="EnsemblMetazoa" id="ADAC004738-PA"/>
    </source>
</evidence>
<protein>
    <submittedName>
        <fullName evidence="3 4">Uncharacterized protein</fullName>
    </submittedName>
</protein>
<dbReference type="PANTHER" id="PTHR10974">
    <property type="entry name" value="FI08016P-RELATED"/>
    <property type="match status" value="1"/>
</dbReference>
<keyword evidence="5" id="KW-1185">Reference proteome</keyword>
<evidence type="ECO:0000313" key="3">
    <source>
        <dbReference type="EMBL" id="ETN63544.1"/>
    </source>
</evidence>
<keyword evidence="2" id="KW-1133">Transmembrane helix</keyword>
<dbReference type="EnsemblMetazoa" id="ADAC004738-RA">
    <property type="protein sequence ID" value="ADAC004738-PA"/>
    <property type="gene ID" value="ADAC004738"/>
</dbReference>
<sequence length="828" mass="93582">MKSSVLQTLLEPAAGITGLGKKQLQQQHRSPAPTCTKNRRDGRPLLLQTADKCGRLPVIACAMVFCLTLYLYFTTTTWVETPQIIVTIPPDDVDLPGPKDQNATKCTTTTTTTPNNNQQDHHHQHQAAHAMMRADELRLTSNSNQIIPQIVPQTNNAPSRSAATIITSDTSTLTVTGHGHGNTQHGTPSRGSSAAVAAAAVATVIGPGNVTIGPNSPVPKGFLVWGPGCQIMDLNPLAKDVMRLFSKEQFVPCSPKKPLTTIEQNFDNDTVLVRFHPERMESYMPHYMRYVRCCYQSIERSGTKDKADKNFWVGECVAFNQSFLLPATVRNGFLVRCKAGVSEGSKSKKAIYTNAHALVRPVPSVQERIARFNGRVEKRPLSVLMIGIDSISRLNLIRAMPHTAQHLYNTGWFELKGYNKIDDNTYPNLMAILTGYNNSLAYSVCNPRSVGQLEECPFLWKYFADSGYATAYAEDEAGINTFNYHKQGFVVQPTDHYFRPVALAAEKNLSKKLKNSLTFCLGYQNYADYIYQYALDFAVQYKNDPYFGLFWTNTFSHNDISDPSSMDLRMKYYLDQLEERGVLNNSMVVFFSDHGLRFGPVRMLLTGWLEERLPFNFIWLPEWFREEHPEIVQALKINRNRLTNPYDLHATLKHVLELSGRISDLPGPLSCPNCQSIFNEIPWNRSCEETAIESHWCTCANFQPIDKHSVMVKRALAYVFDYVNRDLEEHRNSTASNYACAKLELGAITLAKMARQPKGKLPYDDYLLIFEGKPGGGKFESTVRHHLNRDVFEITGSISRLNEYASQSECMHVDYLRKYCYCQRVKLF</sequence>
<feature type="transmembrane region" description="Helical" evidence="2">
    <location>
        <begin position="53"/>
        <end position="73"/>
    </location>
</feature>
<name>W5JL99_ANODA</name>
<feature type="compositionally biased region" description="Polar residues" evidence="1">
    <location>
        <begin position="23"/>
        <end position="36"/>
    </location>
</feature>
<dbReference type="Pfam" id="PF02995">
    <property type="entry name" value="DUF229"/>
    <property type="match status" value="1"/>
</dbReference>
<dbReference type="FunFam" id="3.40.720.10:FF:000017">
    <property type="entry name" value="Predicted protein"/>
    <property type="match status" value="1"/>
</dbReference>
<dbReference type="PANTHER" id="PTHR10974:SF9">
    <property type="entry name" value="DUF229 DOMAIN CONTAINING PROTEIN-RELATED"/>
    <property type="match status" value="1"/>
</dbReference>
<dbReference type="SUPFAM" id="SSF53649">
    <property type="entry name" value="Alkaline phosphatase-like"/>
    <property type="match status" value="1"/>
</dbReference>
<proteinExistence type="predicted"/>
<reference evidence="4" key="4">
    <citation type="submission" date="2015-06" db="UniProtKB">
        <authorList>
            <consortium name="EnsemblMetazoa"/>
        </authorList>
    </citation>
    <scope>IDENTIFICATION</scope>
</reference>
<gene>
    <name evidence="3" type="ORF">AND_004738</name>
</gene>
<reference evidence="3" key="3">
    <citation type="journal article" date="2013" name="Nucleic Acids Res.">
        <title>The genome of Anopheles darlingi, the main neotropical malaria vector.</title>
        <authorList>
            <person name="Marinotti O."/>
            <person name="Cerqueira G.C."/>
            <person name="de Almeida L.G."/>
            <person name="Ferro M.I."/>
            <person name="Loreto E.L."/>
            <person name="Zaha A."/>
            <person name="Teixeira S.M."/>
            <person name="Wespiser A.R."/>
            <person name="Almeida E Silva A."/>
            <person name="Schlindwein A.D."/>
            <person name="Pacheco A.C."/>
            <person name="Silva A.L."/>
            <person name="Graveley B.R."/>
            <person name="Walenz B.P."/>
            <person name="Lima Bde A."/>
            <person name="Ribeiro C.A."/>
            <person name="Nunes-Silva C.G."/>
            <person name="de Carvalho C.R."/>
            <person name="Soares C.M."/>
            <person name="de Menezes C.B."/>
            <person name="Matiolli C."/>
            <person name="Caffrey D."/>
            <person name="Araujo D.A."/>
            <person name="de Oliveira D.M."/>
            <person name="Golenbock D."/>
            <person name="Grisard E.C."/>
            <person name="Fantinatti-Garboggini F."/>
            <person name="de Carvalho F.M."/>
            <person name="Barcellos F.G."/>
            <person name="Prosdocimi F."/>
            <person name="May G."/>
            <person name="Azevedo Junior G.M."/>
            <person name="Guimaraes G.M."/>
            <person name="Goldman G.H."/>
            <person name="Padilha I.Q."/>
            <person name="Batista Jda S."/>
            <person name="Ferro J.A."/>
            <person name="Ribeiro J.M."/>
            <person name="Fietto J.L."/>
            <person name="Dabbas K.M."/>
            <person name="Cerdeira L."/>
            <person name="Agnez-Lima L.F."/>
            <person name="Brocchi M."/>
            <person name="de Carvalho M.O."/>
            <person name="Teixeira Mde M."/>
            <person name="Diniz Maia Mde M."/>
            <person name="Goldman M.H."/>
            <person name="Cruz Schneider M.P."/>
            <person name="Felipe M.S."/>
            <person name="Hungria M."/>
            <person name="Nicolas M.F."/>
            <person name="Pereira M."/>
            <person name="Montes M.A."/>
            <person name="Cantao M.E."/>
            <person name="Vincentz M."/>
            <person name="Rafael M.S."/>
            <person name="Silverman N."/>
            <person name="Stoco P.H."/>
            <person name="Souza R.C."/>
            <person name="Vicentini R."/>
            <person name="Gazzinelli R.T."/>
            <person name="Neves Rde O."/>
            <person name="Silva R."/>
            <person name="Astolfi-Filho S."/>
            <person name="Maciel T.E."/>
            <person name="Urmenyi T.P."/>
            <person name="Tadei W.P."/>
            <person name="Camargo E.P."/>
            <person name="de Vasconcelos A.T."/>
        </authorList>
    </citation>
    <scope>NUCLEOTIDE SEQUENCE</scope>
</reference>
<evidence type="ECO:0000313" key="5">
    <source>
        <dbReference type="Proteomes" id="UP000000673"/>
    </source>
</evidence>
<organism evidence="3">
    <name type="scientific">Anopheles darlingi</name>
    <name type="common">Mosquito</name>
    <dbReference type="NCBI Taxonomy" id="43151"/>
    <lineage>
        <taxon>Eukaryota</taxon>
        <taxon>Metazoa</taxon>
        <taxon>Ecdysozoa</taxon>
        <taxon>Arthropoda</taxon>
        <taxon>Hexapoda</taxon>
        <taxon>Insecta</taxon>
        <taxon>Pterygota</taxon>
        <taxon>Neoptera</taxon>
        <taxon>Endopterygota</taxon>
        <taxon>Diptera</taxon>
        <taxon>Nematocera</taxon>
        <taxon>Culicoidea</taxon>
        <taxon>Culicidae</taxon>
        <taxon>Anophelinae</taxon>
        <taxon>Anopheles</taxon>
    </lineage>
</organism>
<reference evidence="3 5" key="1">
    <citation type="journal article" date="2010" name="BMC Genomics">
        <title>Combination of measures distinguishes pre-miRNAs from other stem-loops in the genome of the newly sequenced Anopheles darlingi.</title>
        <authorList>
            <person name="Mendes N.D."/>
            <person name="Freitas A.T."/>
            <person name="Vasconcelos A.T."/>
            <person name="Sagot M.F."/>
        </authorList>
    </citation>
    <scope>NUCLEOTIDE SEQUENCE</scope>
</reference>
<dbReference type="GO" id="GO:0005615">
    <property type="term" value="C:extracellular space"/>
    <property type="evidence" value="ECO:0007669"/>
    <property type="project" value="TreeGrafter"/>
</dbReference>
<dbReference type="AlphaFoldDB" id="W5JL99"/>